<evidence type="ECO:0000313" key="3">
    <source>
        <dbReference type="Proteomes" id="UP000789572"/>
    </source>
</evidence>
<dbReference type="InterPro" id="IPR011993">
    <property type="entry name" value="PH-like_dom_sf"/>
</dbReference>
<dbReference type="GO" id="GO:0005543">
    <property type="term" value="F:phospholipid binding"/>
    <property type="evidence" value="ECO:0007669"/>
    <property type="project" value="InterPro"/>
</dbReference>
<evidence type="ECO:0000259" key="1">
    <source>
        <dbReference type="PROSITE" id="PS50003"/>
    </source>
</evidence>
<dbReference type="AlphaFoldDB" id="A0A9N9BLQ4"/>
<dbReference type="OrthoDB" id="5865767at2759"/>
<comment type="caution">
    <text evidence="2">The sequence shown here is derived from an EMBL/GenBank/DDBJ whole genome shotgun (WGS) entry which is preliminary data.</text>
</comment>
<accession>A0A9N9BLQ4</accession>
<proteinExistence type="predicted"/>
<reference evidence="2" key="1">
    <citation type="submission" date="2021-06" db="EMBL/GenBank/DDBJ databases">
        <authorList>
            <person name="Kallberg Y."/>
            <person name="Tangrot J."/>
            <person name="Rosling A."/>
        </authorList>
    </citation>
    <scope>NUCLEOTIDE SEQUENCE</scope>
    <source>
        <strain evidence="2">IA702</strain>
    </source>
</reference>
<name>A0A9N9BLQ4_9GLOM</name>
<protein>
    <submittedName>
        <fullName evidence="2">635_t:CDS:1</fullName>
    </submittedName>
</protein>
<keyword evidence="3" id="KW-1185">Reference proteome</keyword>
<dbReference type="Proteomes" id="UP000789572">
    <property type="component" value="Unassembled WGS sequence"/>
</dbReference>
<dbReference type="PRINTS" id="PR00683">
    <property type="entry name" value="SPECTRINPH"/>
</dbReference>
<gene>
    <name evidence="2" type="ORF">POCULU_LOCUS5850</name>
</gene>
<dbReference type="EMBL" id="CAJVPJ010000965">
    <property type="protein sequence ID" value="CAG8568069.1"/>
    <property type="molecule type" value="Genomic_DNA"/>
</dbReference>
<dbReference type="Pfam" id="PF15410">
    <property type="entry name" value="PH_9"/>
    <property type="match status" value="1"/>
</dbReference>
<sequence>MATRFLPSILKKRRFSLGESRLLRTGESSWRRSMPACCDPPPYQNLQFESKKCQSTPPSYEENEPEQLPKYSCTIQKSGYVTIKHEYTSRDVRPRTRTWRKHYVDLRGTLIRIYRSGLVDCKGTSPTYEFSMQNVLVRFATNYYKRRNVLRITFSDGQQFLFQLAGKEECIAWIESLQAAANISLVLDEWKMPQFITLPPQRRRMLYGCYADMARHLQQTFANDSTQFII</sequence>
<dbReference type="SUPFAM" id="SSF50729">
    <property type="entry name" value="PH domain-like"/>
    <property type="match status" value="1"/>
</dbReference>
<dbReference type="PROSITE" id="PS50003">
    <property type="entry name" value="PH_DOMAIN"/>
    <property type="match status" value="1"/>
</dbReference>
<dbReference type="SMART" id="SM00233">
    <property type="entry name" value="PH"/>
    <property type="match status" value="1"/>
</dbReference>
<dbReference type="InterPro" id="IPR001849">
    <property type="entry name" value="PH_domain"/>
</dbReference>
<dbReference type="InterPro" id="IPR001605">
    <property type="entry name" value="PH_dom-spectrin-type"/>
</dbReference>
<feature type="domain" description="PH" evidence="1">
    <location>
        <begin position="74"/>
        <end position="182"/>
    </location>
</feature>
<evidence type="ECO:0000313" key="2">
    <source>
        <dbReference type="EMBL" id="CAG8568069.1"/>
    </source>
</evidence>
<organism evidence="2 3">
    <name type="scientific">Paraglomus occultum</name>
    <dbReference type="NCBI Taxonomy" id="144539"/>
    <lineage>
        <taxon>Eukaryota</taxon>
        <taxon>Fungi</taxon>
        <taxon>Fungi incertae sedis</taxon>
        <taxon>Mucoromycota</taxon>
        <taxon>Glomeromycotina</taxon>
        <taxon>Glomeromycetes</taxon>
        <taxon>Paraglomerales</taxon>
        <taxon>Paraglomeraceae</taxon>
        <taxon>Paraglomus</taxon>
    </lineage>
</organism>
<dbReference type="InterPro" id="IPR041681">
    <property type="entry name" value="PH_9"/>
</dbReference>
<dbReference type="Gene3D" id="2.30.29.30">
    <property type="entry name" value="Pleckstrin-homology domain (PH domain)/Phosphotyrosine-binding domain (PTB)"/>
    <property type="match status" value="1"/>
</dbReference>
<dbReference type="PANTHER" id="PTHR37283">
    <property type="entry name" value="PH DOMAIN-CONTAINING PROTEIN YHR131C"/>
    <property type="match status" value="1"/>
</dbReference>
<dbReference type="PANTHER" id="PTHR37283:SF1">
    <property type="entry name" value="PH DOMAIN-CONTAINING PROTEIN YHR131C"/>
    <property type="match status" value="1"/>
</dbReference>